<dbReference type="EMBL" id="MTKT01004273">
    <property type="protein sequence ID" value="OWM72647.1"/>
    <property type="molecule type" value="Genomic_DNA"/>
</dbReference>
<proteinExistence type="predicted"/>
<dbReference type="Proteomes" id="UP000197138">
    <property type="component" value="Unassembled WGS sequence"/>
</dbReference>
<sequence length="87" mass="9338">MLCSNLGSGGYSGSAEEAKVPIVKVERITERIIVKAAESLLLLPHLHQLPQLCSGPPQQPPHLLPALSPHSLSIKQAANLDQTHHSH</sequence>
<protein>
    <submittedName>
        <fullName evidence="1">Uncharacterized protein</fullName>
    </submittedName>
</protein>
<organism evidence="1 2">
    <name type="scientific">Punica granatum</name>
    <name type="common">Pomegranate</name>
    <dbReference type="NCBI Taxonomy" id="22663"/>
    <lineage>
        <taxon>Eukaryota</taxon>
        <taxon>Viridiplantae</taxon>
        <taxon>Streptophyta</taxon>
        <taxon>Embryophyta</taxon>
        <taxon>Tracheophyta</taxon>
        <taxon>Spermatophyta</taxon>
        <taxon>Magnoliopsida</taxon>
        <taxon>eudicotyledons</taxon>
        <taxon>Gunneridae</taxon>
        <taxon>Pentapetalae</taxon>
        <taxon>rosids</taxon>
        <taxon>malvids</taxon>
        <taxon>Myrtales</taxon>
        <taxon>Lythraceae</taxon>
        <taxon>Punica</taxon>
    </lineage>
</organism>
<gene>
    <name evidence="1" type="ORF">CDL15_Pgr013115</name>
</gene>
<dbReference type="AlphaFoldDB" id="A0A218WIK3"/>
<name>A0A218WIK3_PUNGR</name>
<comment type="caution">
    <text evidence="1">The sequence shown here is derived from an EMBL/GenBank/DDBJ whole genome shotgun (WGS) entry which is preliminary data.</text>
</comment>
<accession>A0A218WIK3</accession>
<reference evidence="2" key="1">
    <citation type="journal article" date="2017" name="Plant J.">
        <title>The pomegranate (Punica granatum L.) genome and the genomics of punicalagin biosynthesis.</title>
        <authorList>
            <person name="Qin G."/>
            <person name="Xu C."/>
            <person name="Ming R."/>
            <person name="Tang H."/>
            <person name="Guyot R."/>
            <person name="Kramer E.M."/>
            <person name="Hu Y."/>
            <person name="Yi X."/>
            <person name="Qi Y."/>
            <person name="Xu X."/>
            <person name="Gao Z."/>
            <person name="Pan H."/>
            <person name="Jian J."/>
            <person name="Tian Y."/>
            <person name="Yue Z."/>
            <person name="Xu Y."/>
        </authorList>
    </citation>
    <scope>NUCLEOTIDE SEQUENCE [LARGE SCALE GENOMIC DNA]</scope>
    <source>
        <strain evidence="2">cv. Dabenzi</strain>
    </source>
</reference>
<evidence type="ECO:0000313" key="2">
    <source>
        <dbReference type="Proteomes" id="UP000197138"/>
    </source>
</evidence>
<evidence type="ECO:0000313" key="1">
    <source>
        <dbReference type="EMBL" id="OWM72647.1"/>
    </source>
</evidence>